<accession>A0ABU9BY67</accession>
<keyword evidence="3" id="KW-1185">Reference proteome</keyword>
<dbReference type="RefSeq" id="WP_341427812.1">
    <property type="nucleotide sequence ID" value="NZ_JBBUTG010000016.1"/>
</dbReference>
<dbReference type="InterPro" id="IPR036390">
    <property type="entry name" value="WH_DNA-bd_sf"/>
</dbReference>
<evidence type="ECO:0000313" key="2">
    <source>
        <dbReference type="EMBL" id="MEK8033388.1"/>
    </source>
</evidence>
<dbReference type="Gene3D" id="1.10.10.10">
    <property type="entry name" value="Winged helix-like DNA-binding domain superfamily/Winged helix DNA-binding domain"/>
    <property type="match status" value="1"/>
</dbReference>
<dbReference type="Proteomes" id="UP001371218">
    <property type="component" value="Unassembled WGS sequence"/>
</dbReference>
<name>A0ABU9BY67_9BURK</name>
<dbReference type="EMBL" id="JBBUTG010000016">
    <property type="protein sequence ID" value="MEK8033388.1"/>
    <property type="molecule type" value="Genomic_DNA"/>
</dbReference>
<evidence type="ECO:0000313" key="3">
    <source>
        <dbReference type="Proteomes" id="UP001371218"/>
    </source>
</evidence>
<reference evidence="2 3" key="1">
    <citation type="submission" date="2024-04" db="EMBL/GenBank/DDBJ databases">
        <title>Novel species of the genus Ideonella isolated from streams.</title>
        <authorList>
            <person name="Lu H."/>
        </authorList>
    </citation>
    <scope>NUCLEOTIDE SEQUENCE [LARGE SCALE GENOMIC DNA]</scope>
    <source>
        <strain evidence="2 3">DXS29W</strain>
    </source>
</reference>
<dbReference type="SUPFAM" id="SSF46785">
    <property type="entry name" value="Winged helix' DNA-binding domain"/>
    <property type="match status" value="1"/>
</dbReference>
<gene>
    <name evidence="2" type="ORF">AACH06_21425</name>
</gene>
<dbReference type="InterPro" id="IPR000944">
    <property type="entry name" value="Tscrpt_reg_Rrf2"/>
</dbReference>
<evidence type="ECO:0000256" key="1">
    <source>
        <dbReference type="ARBA" id="ARBA00023125"/>
    </source>
</evidence>
<dbReference type="PANTHER" id="PTHR33221">
    <property type="entry name" value="WINGED HELIX-TURN-HELIX TRANSCRIPTIONAL REGULATOR, RRF2 FAMILY"/>
    <property type="match status" value="1"/>
</dbReference>
<dbReference type="NCBIfam" id="TIGR00738">
    <property type="entry name" value="rrf2_super"/>
    <property type="match status" value="1"/>
</dbReference>
<dbReference type="Pfam" id="PF02082">
    <property type="entry name" value="Rrf2"/>
    <property type="match status" value="1"/>
</dbReference>
<dbReference type="InterPro" id="IPR036388">
    <property type="entry name" value="WH-like_DNA-bd_sf"/>
</dbReference>
<organism evidence="2 3">
    <name type="scientific">Ideonella lacteola</name>
    <dbReference type="NCBI Taxonomy" id="2984193"/>
    <lineage>
        <taxon>Bacteria</taxon>
        <taxon>Pseudomonadati</taxon>
        <taxon>Pseudomonadota</taxon>
        <taxon>Betaproteobacteria</taxon>
        <taxon>Burkholderiales</taxon>
        <taxon>Sphaerotilaceae</taxon>
        <taxon>Ideonella</taxon>
    </lineage>
</organism>
<keyword evidence="1" id="KW-0238">DNA-binding</keyword>
<proteinExistence type="predicted"/>
<comment type="caution">
    <text evidence="2">The sequence shown here is derived from an EMBL/GenBank/DDBJ whole genome shotgun (WGS) entry which is preliminary data.</text>
</comment>
<dbReference type="PROSITE" id="PS51197">
    <property type="entry name" value="HTH_RRF2_2"/>
    <property type="match status" value="1"/>
</dbReference>
<protein>
    <submittedName>
        <fullName evidence="2">Rrf2 family transcriptional regulator</fullName>
    </submittedName>
</protein>
<dbReference type="PANTHER" id="PTHR33221:SF5">
    <property type="entry name" value="HTH-TYPE TRANSCRIPTIONAL REGULATOR ISCR"/>
    <property type="match status" value="1"/>
</dbReference>
<sequence>MRLTTRGRHAVAAMTHLALHDGERPVVLAQLGGMDGISLSYLAVLFSRLRREGLVRVVRGKGGGYLLGRPAAEIDMADIVAAVDSGSITSGCGGRGHCRGAGTGRCAAHELWMSLDAALIERLRAVTLQDLADERRARTRPTAG</sequence>